<dbReference type="InterPro" id="IPR016169">
    <property type="entry name" value="FAD-bd_PCMH_sub2"/>
</dbReference>
<keyword evidence="4" id="KW-0274">FAD</keyword>
<dbReference type="Gene3D" id="3.30.465.10">
    <property type="match status" value="1"/>
</dbReference>
<accession>A0A423VN47</accession>
<dbReference type="InParanoid" id="A0A423VN47"/>
<evidence type="ECO:0000256" key="4">
    <source>
        <dbReference type="ARBA" id="ARBA00022827"/>
    </source>
</evidence>
<evidence type="ECO:0000256" key="2">
    <source>
        <dbReference type="ARBA" id="ARBA00022630"/>
    </source>
</evidence>
<dbReference type="STRING" id="1230097.A0A423VN47"/>
<dbReference type="Gene3D" id="3.40.462.20">
    <property type="match status" value="1"/>
</dbReference>
<sequence length="495" mass="53854">MISSNLLRLALSVCLPLSNAFSIQERSNITQTLRSSLSAGTEIFLPSDPDYANETTQRWTVYEEPTYVAAIVPAIASDVQEIVKIAGRWGIPFLATGGGHGLSITLSKLKDGISIDLSRFKNITVDQAASTVTVGGANVFDDVFETVWDAGKEMATGSCACPGIVGATLGGGVGRLQGLHGLIVDTLVSVVIVTADGSLVTASETENSDLFWGIRGSGANFGIILWATYKIFDQTNGGYAFNADFIFPANESHDHWETLKEVSKDLPAELAIVSGINYNEAYGGLNILVNAVYYGPEAEGRALIEPFTRNHPLVSNISYVHASQLVTVAAFGLFADTQCEKGKHVNSYTIGTTGVDVPTWDAHVKNLTRLYAEYPQTQLSTAFVETFSNKAVLQVDGSKTAVPQKHREITNYILWGYQYADNSIDKQVNQFASSARTAFTATSGFDDLELYVTYAHGDEGPQVWYREKLEQLVQLKKRWDPKKLFGFMNPVPVSL</sequence>
<keyword evidence="5" id="KW-0560">Oxidoreductase</keyword>
<comment type="similarity">
    <text evidence="1">Belongs to the oxygen-dependent FAD-linked oxidoreductase family.</text>
</comment>
<protein>
    <recommendedName>
        <fullName evidence="7">FAD-binding PCMH-type domain-containing protein</fullName>
    </recommendedName>
</protein>
<dbReference type="PANTHER" id="PTHR42973">
    <property type="entry name" value="BINDING OXIDOREDUCTASE, PUTATIVE (AFU_ORTHOLOGUE AFUA_1G17690)-RELATED"/>
    <property type="match status" value="1"/>
</dbReference>
<dbReference type="GO" id="GO:0016491">
    <property type="term" value="F:oxidoreductase activity"/>
    <property type="evidence" value="ECO:0007669"/>
    <property type="project" value="UniProtKB-KW"/>
</dbReference>
<comment type="caution">
    <text evidence="8">The sequence shown here is derived from an EMBL/GenBank/DDBJ whole genome shotgun (WGS) entry which is preliminary data.</text>
</comment>
<dbReference type="Pfam" id="PF01565">
    <property type="entry name" value="FAD_binding_4"/>
    <property type="match status" value="1"/>
</dbReference>
<name>A0A423VN47_9PEZI</name>
<feature type="domain" description="FAD-binding PCMH-type" evidence="7">
    <location>
        <begin position="61"/>
        <end position="234"/>
    </location>
</feature>
<gene>
    <name evidence="8" type="ORF">VPNG_09576</name>
</gene>
<dbReference type="Pfam" id="PF08031">
    <property type="entry name" value="BBE"/>
    <property type="match status" value="1"/>
</dbReference>
<dbReference type="SUPFAM" id="SSF56176">
    <property type="entry name" value="FAD-binding/transporter-associated domain-like"/>
    <property type="match status" value="1"/>
</dbReference>
<organism evidence="8 9">
    <name type="scientific">Cytospora leucostoma</name>
    <dbReference type="NCBI Taxonomy" id="1230097"/>
    <lineage>
        <taxon>Eukaryota</taxon>
        <taxon>Fungi</taxon>
        <taxon>Dikarya</taxon>
        <taxon>Ascomycota</taxon>
        <taxon>Pezizomycotina</taxon>
        <taxon>Sordariomycetes</taxon>
        <taxon>Sordariomycetidae</taxon>
        <taxon>Diaporthales</taxon>
        <taxon>Cytosporaceae</taxon>
        <taxon>Cytospora</taxon>
    </lineage>
</organism>
<dbReference type="AlphaFoldDB" id="A0A423VN47"/>
<evidence type="ECO:0000259" key="7">
    <source>
        <dbReference type="PROSITE" id="PS51387"/>
    </source>
</evidence>
<evidence type="ECO:0000313" key="8">
    <source>
        <dbReference type="EMBL" id="ROV92439.1"/>
    </source>
</evidence>
<dbReference type="InterPro" id="IPR036318">
    <property type="entry name" value="FAD-bd_PCMH-like_sf"/>
</dbReference>
<dbReference type="EMBL" id="LKEB01000085">
    <property type="protein sequence ID" value="ROV92439.1"/>
    <property type="molecule type" value="Genomic_DNA"/>
</dbReference>
<dbReference type="Proteomes" id="UP000285146">
    <property type="component" value="Unassembled WGS sequence"/>
</dbReference>
<dbReference type="InterPro" id="IPR016166">
    <property type="entry name" value="FAD-bd_PCMH"/>
</dbReference>
<dbReference type="GO" id="GO:0071949">
    <property type="term" value="F:FAD binding"/>
    <property type="evidence" value="ECO:0007669"/>
    <property type="project" value="InterPro"/>
</dbReference>
<evidence type="ECO:0000256" key="5">
    <source>
        <dbReference type="ARBA" id="ARBA00023002"/>
    </source>
</evidence>
<proteinExistence type="inferred from homology"/>
<feature type="signal peptide" evidence="6">
    <location>
        <begin position="1"/>
        <end position="20"/>
    </location>
</feature>
<dbReference type="InterPro" id="IPR012951">
    <property type="entry name" value="BBE"/>
</dbReference>
<dbReference type="InterPro" id="IPR006094">
    <property type="entry name" value="Oxid_FAD_bind_N"/>
</dbReference>
<dbReference type="OrthoDB" id="415825at2759"/>
<evidence type="ECO:0000256" key="6">
    <source>
        <dbReference type="SAM" id="SignalP"/>
    </source>
</evidence>
<feature type="chain" id="PRO_5019319676" description="FAD-binding PCMH-type domain-containing protein" evidence="6">
    <location>
        <begin position="21"/>
        <end position="495"/>
    </location>
</feature>
<evidence type="ECO:0000256" key="1">
    <source>
        <dbReference type="ARBA" id="ARBA00005466"/>
    </source>
</evidence>
<evidence type="ECO:0000313" key="9">
    <source>
        <dbReference type="Proteomes" id="UP000285146"/>
    </source>
</evidence>
<dbReference type="InterPro" id="IPR050416">
    <property type="entry name" value="FAD-linked_Oxidoreductase"/>
</dbReference>
<keyword evidence="3 6" id="KW-0732">Signal</keyword>
<dbReference type="PROSITE" id="PS51387">
    <property type="entry name" value="FAD_PCMH"/>
    <property type="match status" value="1"/>
</dbReference>
<keyword evidence="2" id="KW-0285">Flavoprotein</keyword>
<dbReference type="PANTHER" id="PTHR42973:SF32">
    <property type="entry name" value="FAD-LINKED OXIDOREDUCTASE AFOF"/>
    <property type="match status" value="1"/>
</dbReference>
<keyword evidence="9" id="KW-1185">Reference proteome</keyword>
<evidence type="ECO:0000256" key="3">
    <source>
        <dbReference type="ARBA" id="ARBA00022729"/>
    </source>
</evidence>
<reference evidence="8 9" key="1">
    <citation type="submission" date="2015-09" db="EMBL/GenBank/DDBJ databases">
        <title>Host preference determinants of Valsa canker pathogens revealed by comparative genomics.</title>
        <authorList>
            <person name="Yin Z."/>
            <person name="Huang L."/>
        </authorList>
    </citation>
    <scope>NUCLEOTIDE SEQUENCE [LARGE SCALE GENOMIC DNA]</scope>
    <source>
        <strain evidence="8 9">SXYLt</strain>
    </source>
</reference>